<dbReference type="Gene3D" id="2.60.260.20">
    <property type="entry name" value="Urease metallochaperone UreE, N-terminal domain"/>
    <property type="match status" value="2"/>
</dbReference>
<evidence type="ECO:0000313" key="11">
    <source>
        <dbReference type="Proteomes" id="UP000797356"/>
    </source>
</evidence>
<protein>
    <submittedName>
        <fullName evidence="10">Uncharacterized protein</fullName>
    </submittedName>
</protein>
<keyword evidence="1 6" id="KW-0479">Metal-binding</keyword>
<evidence type="ECO:0000256" key="6">
    <source>
        <dbReference type="PROSITE-ProRule" id="PRU00546"/>
    </source>
</evidence>
<keyword evidence="4 6" id="KW-0862">Zinc</keyword>
<dbReference type="InterPro" id="IPR002939">
    <property type="entry name" value="DnaJ_C"/>
</dbReference>
<dbReference type="CDD" id="cd06257">
    <property type="entry name" value="DnaJ"/>
    <property type="match status" value="1"/>
</dbReference>
<dbReference type="PROSITE" id="PS50076">
    <property type="entry name" value="DNAJ_2"/>
    <property type="match status" value="1"/>
</dbReference>
<evidence type="ECO:0000256" key="1">
    <source>
        <dbReference type="ARBA" id="ARBA00022723"/>
    </source>
</evidence>
<dbReference type="HAMAP" id="MF_01152">
    <property type="entry name" value="DnaJ"/>
    <property type="match status" value="1"/>
</dbReference>
<evidence type="ECO:0000256" key="5">
    <source>
        <dbReference type="ARBA" id="ARBA00023186"/>
    </source>
</evidence>
<name>A0A8K0N9P8_COCNU</name>
<dbReference type="GO" id="GO:0009408">
    <property type="term" value="P:response to heat"/>
    <property type="evidence" value="ECO:0007669"/>
    <property type="project" value="InterPro"/>
</dbReference>
<gene>
    <name evidence="10" type="ORF">COCNU_11G008240</name>
</gene>
<proteinExistence type="inferred from homology"/>
<dbReference type="AlphaFoldDB" id="A0A8K0N9P8"/>
<dbReference type="InterPro" id="IPR012724">
    <property type="entry name" value="DnaJ"/>
</dbReference>
<feature type="domain" description="J" evidence="8">
    <location>
        <begin position="194"/>
        <end position="259"/>
    </location>
</feature>
<dbReference type="InterPro" id="IPR008971">
    <property type="entry name" value="HSP40/DnaJ_pept-bd"/>
</dbReference>
<dbReference type="Pfam" id="PF00226">
    <property type="entry name" value="DnaJ"/>
    <property type="match status" value="1"/>
</dbReference>
<accession>A0A8K0N9P8</accession>
<evidence type="ECO:0000256" key="3">
    <source>
        <dbReference type="ARBA" id="ARBA00022771"/>
    </source>
</evidence>
<dbReference type="GO" id="GO:0031072">
    <property type="term" value="F:heat shock protein binding"/>
    <property type="evidence" value="ECO:0007669"/>
    <property type="project" value="InterPro"/>
</dbReference>
<dbReference type="Pfam" id="PF01556">
    <property type="entry name" value="DnaJ_C"/>
    <property type="match status" value="1"/>
</dbReference>
<comment type="caution">
    <text evidence="10">The sequence shown here is derived from an EMBL/GenBank/DDBJ whole genome shotgun (WGS) entry which is preliminary data.</text>
</comment>
<dbReference type="Gene3D" id="2.10.230.10">
    <property type="entry name" value="Heat shock protein DnaJ, cysteine-rich domain"/>
    <property type="match status" value="1"/>
</dbReference>
<dbReference type="OrthoDB" id="10256793at2759"/>
<dbReference type="PANTHER" id="PTHR43096">
    <property type="entry name" value="DNAJ HOMOLOG 1, MITOCHONDRIAL-RELATED"/>
    <property type="match status" value="1"/>
</dbReference>
<evidence type="ECO:0000256" key="4">
    <source>
        <dbReference type="ARBA" id="ARBA00022833"/>
    </source>
</evidence>
<keyword evidence="5" id="KW-0143">Chaperone</keyword>
<dbReference type="GO" id="GO:0005524">
    <property type="term" value="F:ATP binding"/>
    <property type="evidence" value="ECO:0007669"/>
    <property type="project" value="InterPro"/>
</dbReference>
<keyword evidence="11" id="KW-1185">Reference proteome</keyword>
<dbReference type="SUPFAM" id="SSF49493">
    <property type="entry name" value="HSP40/DnaJ peptide-binding domain"/>
    <property type="match status" value="2"/>
</dbReference>
<organism evidence="10 11">
    <name type="scientific">Cocos nucifera</name>
    <name type="common">Coconut palm</name>
    <dbReference type="NCBI Taxonomy" id="13894"/>
    <lineage>
        <taxon>Eukaryota</taxon>
        <taxon>Viridiplantae</taxon>
        <taxon>Streptophyta</taxon>
        <taxon>Embryophyta</taxon>
        <taxon>Tracheophyta</taxon>
        <taxon>Spermatophyta</taxon>
        <taxon>Magnoliopsida</taxon>
        <taxon>Liliopsida</taxon>
        <taxon>Arecaceae</taxon>
        <taxon>Arecoideae</taxon>
        <taxon>Cocoseae</taxon>
        <taxon>Attaleinae</taxon>
        <taxon>Cocos</taxon>
    </lineage>
</organism>
<dbReference type="InterPro" id="IPR001623">
    <property type="entry name" value="DnaJ_domain"/>
</dbReference>
<keyword evidence="2" id="KW-0677">Repeat</keyword>
<dbReference type="EMBL" id="CM017882">
    <property type="protein sequence ID" value="KAG1363997.1"/>
    <property type="molecule type" value="Genomic_DNA"/>
</dbReference>
<evidence type="ECO:0000259" key="9">
    <source>
        <dbReference type="PROSITE" id="PS51188"/>
    </source>
</evidence>
<feature type="compositionally biased region" description="Basic and acidic residues" evidence="7">
    <location>
        <begin position="128"/>
        <end position="137"/>
    </location>
</feature>
<dbReference type="Gene3D" id="1.10.287.110">
    <property type="entry name" value="DnaJ domain"/>
    <property type="match status" value="1"/>
</dbReference>
<dbReference type="Proteomes" id="UP000797356">
    <property type="component" value="Chromosome 11"/>
</dbReference>
<dbReference type="InterPro" id="IPR036869">
    <property type="entry name" value="J_dom_sf"/>
</dbReference>
<sequence length="553" mass="59993">MAAVDDPEECRRRALEEEAVLAAAQVLFSFQNARLPDLPPSEEDDEGPSEVPPPPPRPLRWGSVRKRSRQMTREGILEARREEAAVVKKKGKMRASPLSPLYYSGGSSASTSGGSGGDDGSSSPEKLVAAERPRPAEPHAVCGDGPQPIKVVGSERPPLVLRVPAPKSIRWSGKKKTIPELQALEKSLLEERGKLRKEVEARRKDHEALLAENRRLKDSFFQYILFYREPGAEQKFKEISNAYEVLSDDEKRAVYDKYGEAGLKGAGMGMGDFSNPFDLFESLFEGMGGMGGMGGSRAARNRPMQGEDESYNLVLNFKEAVFGVEKEIEITRLENCGTCDGSGAKPGTKPSKCNTCGGQGQVVSSARTPLGVFQQVMTCSTCGGTGEFSTPCNTCGGDGRVRRTKRISLKVPAGVDSGSRLRVRSEGNAGRKGGPPGDLYVFIEVLSDPVLKRDGNNILYTCKVSYIDAILGTTIKVPTVDAMVDLKIPAGTQPGTTLVMAKKGVPYLGKSNTRGDQLVRVQVEIPKRLSSEERKLIEELANLNKTKTANSRR</sequence>
<evidence type="ECO:0000256" key="2">
    <source>
        <dbReference type="ARBA" id="ARBA00022737"/>
    </source>
</evidence>
<feature type="compositionally biased region" description="Basic and acidic residues" evidence="7">
    <location>
        <begin position="71"/>
        <end position="86"/>
    </location>
</feature>
<dbReference type="FunFam" id="2.60.260.20:FF:000005">
    <property type="entry name" value="Chaperone protein dnaJ 1, mitochondrial"/>
    <property type="match status" value="1"/>
</dbReference>
<reference evidence="10" key="2">
    <citation type="submission" date="2019-07" db="EMBL/GenBank/DDBJ databases">
        <authorList>
            <person name="Yang Y."/>
            <person name="Bocs S."/>
            <person name="Baudouin L."/>
        </authorList>
    </citation>
    <scope>NUCLEOTIDE SEQUENCE</scope>
    <source>
        <tissue evidence="10">Spear leaf of Hainan Tall coconut</tissue>
    </source>
</reference>
<dbReference type="Pfam" id="PF00684">
    <property type="entry name" value="DnaJ_CXXCXGXG"/>
    <property type="match status" value="1"/>
</dbReference>
<dbReference type="GO" id="GO:0005783">
    <property type="term" value="C:endoplasmic reticulum"/>
    <property type="evidence" value="ECO:0007669"/>
    <property type="project" value="UniProtKB-ARBA"/>
</dbReference>
<evidence type="ECO:0000259" key="8">
    <source>
        <dbReference type="PROSITE" id="PS50076"/>
    </source>
</evidence>
<keyword evidence="3 6" id="KW-0863">Zinc-finger</keyword>
<dbReference type="PRINTS" id="PR00625">
    <property type="entry name" value="JDOMAIN"/>
</dbReference>
<evidence type="ECO:0000256" key="7">
    <source>
        <dbReference type="SAM" id="MobiDB-lite"/>
    </source>
</evidence>
<dbReference type="GO" id="GO:0042026">
    <property type="term" value="P:protein refolding"/>
    <property type="evidence" value="ECO:0007669"/>
    <property type="project" value="TreeGrafter"/>
</dbReference>
<dbReference type="CDD" id="cd10747">
    <property type="entry name" value="DnaJ_C"/>
    <property type="match status" value="1"/>
</dbReference>
<dbReference type="PANTHER" id="PTHR43096:SF10">
    <property type="entry name" value="CHAPERONE PROTEIN DNAJ A6, CHLOROPLASTIC"/>
    <property type="match status" value="1"/>
</dbReference>
<dbReference type="SUPFAM" id="SSF57938">
    <property type="entry name" value="DnaJ/Hsp40 cysteine-rich domain"/>
    <property type="match status" value="1"/>
</dbReference>
<dbReference type="GO" id="GO:0009535">
    <property type="term" value="C:chloroplast thylakoid membrane"/>
    <property type="evidence" value="ECO:0007669"/>
    <property type="project" value="TreeGrafter"/>
</dbReference>
<feature type="zinc finger region" description="CR-type" evidence="6">
    <location>
        <begin position="323"/>
        <end position="404"/>
    </location>
</feature>
<dbReference type="InterPro" id="IPR018253">
    <property type="entry name" value="DnaJ_domain_CS"/>
</dbReference>
<dbReference type="GO" id="GO:0008270">
    <property type="term" value="F:zinc ion binding"/>
    <property type="evidence" value="ECO:0007669"/>
    <property type="project" value="UniProtKB-KW"/>
</dbReference>
<dbReference type="SUPFAM" id="SSF46565">
    <property type="entry name" value="Chaperone J-domain"/>
    <property type="match status" value="1"/>
</dbReference>
<dbReference type="InterPro" id="IPR036410">
    <property type="entry name" value="HSP_DnaJ_Cys-rich_dom_sf"/>
</dbReference>
<feature type="domain" description="CR-type" evidence="9">
    <location>
        <begin position="323"/>
        <end position="404"/>
    </location>
</feature>
<dbReference type="FunFam" id="2.10.230.10:FF:000002">
    <property type="entry name" value="Molecular chaperone DnaJ"/>
    <property type="match status" value="1"/>
</dbReference>
<dbReference type="FunFam" id="2.60.260.20:FF:000009">
    <property type="entry name" value="Putative Mitochondrial DnaJ chaperone"/>
    <property type="match status" value="1"/>
</dbReference>
<reference evidence="10" key="1">
    <citation type="journal article" date="2017" name="Gigascience">
        <title>The genome draft of coconut (Cocos nucifera).</title>
        <authorList>
            <person name="Xiao Y."/>
            <person name="Xu P."/>
            <person name="Fan H."/>
            <person name="Baudouin L."/>
            <person name="Xia W."/>
            <person name="Bocs S."/>
            <person name="Xu J."/>
            <person name="Li Q."/>
            <person name="Guo A."/>
            <person name="Zhou L."/>
            <person name="Li J."/>
            <person name="Wu Y."/>
            <person name="Ma Z."/>
            <person name="Armero A."/>
            <person name="Issali A.E."/>
            <person name="Liu N."/>
            <person name="Peng M."/>
            <person name="Yang Y."/>
        </authorList>
    </citation>
    <scope>NUCLEOTIDE SEQUENCE</scope>
    <source>
        <tissue evidence="10">Spear leaf of Hainan Tall coconut</tissue>
    </source>
</reference>
<feature type="region of interest" description="Disordered" evidence="7">
    <location>
        <begin position="34"/>
        <end position="149"/>
    </location>
</feature>
<dbReference type="CDD" id="cd10719">
    <property type="entry name" value="DnaJ_zf"/>
    <property type="match status" value="1"/>
</dbReference>
<evidence type="ECO:0000313" key="10">
    <source>
        <dbReference type="EMBL" id="KAG1363997.1"/>
    </source>
</evidence>
<dbReference type="InterPro" id="IPR001305">
    <property type="entry name" value="HSP_DnaJ_Cys-rich_dom"/>
</dbReference>
<dbReference type="PROSITE" id="PS00636">
    <property type="entry name" value="DNAJ_1"/>
    <property type="match status" value="1"/>
</dbReference>
<dbReference type="GO" id="GO:0051082">
    <property type="term" value="F:unfolded protein binding"/>
    <property type="evidence" value="ECO:0007669"/>
    <property type="project" value="InterPro"/>
</dbReference>
<dbReference type="PROSITE" id="PS51188">
    <property type="entry name" value="ZF_CR"/>
    <property type="match status" value="1"/>
</dbReference>